<feature type="signal peptide" evidence="1">
    <location>
        <begin position="1"/>
        <end position="22"/>
    </location>
</feature>
<keyword evidence="3" id="KW-1185">Reference proteome</keyword>
<keyword evidence="1" id="KW-0732">Signal</keyword>
<protein>
    <submittedName>
        <fullName evidence="2">Uncharacterized protein</fullName>
    </submittedName>
</protein>
<comment type="caution">
    <text evidence="2">The sequence shown here is derived from an EMBL/GenBank/DDBJ whole genome shotgun (WGS) entry which is preliminary data.</text>
</comment>
<name>A0ABV2AEL4_9EUKA</name>
<dbReference type="EMBL" id="JBDODL010000018">
    <property type="protein sequence ID" value="MES1918130.1"/>
    <property type="molecule type" value="Genomic_DNA"/>
</dbReference>
<feature type="chain" id="PRO_5045885986" evidence="1">
    <location>
        <begin position="23"/>
        <end position="119"/>
    </location>
</feature>
<dbReference type="Proteomes" id="UP001439008">
    <property type="component" value="Unassembled WGS sequence"/>
</dbReference>
<gene>
    <name evidence="2" type="ORF">MHBO_000146</name>
</gene>
<evidence type="ECO:0000313" key="2">
    <source>
        <dbReference type="EMBL" id="MES1918130.1"/>
    </source>
</evidence>
<proteinExistence type="predicted"/>
<accession>A0ABV2AEL4</accession>
<reference evidence="2 3" key="1">
    <citation type="journal article" date="2024" name="BMC Biol.">
        <title>Comparative genomics of Ascetosporea gives new insight into the evolutionary basis for animal parasitism in Rhizaria.</title>
        <authorList>
            <person name="Hiltunen Thoren M."/>
            <person name="Onut-Brannstrom I."/>
            <person name="Alfjorden A."/>
            <person name="Peckova H."/>
            <person name="Swords F."/>
            <person name="Hooper C."/>
            <person name="Holzer A.S."/>
            <person name="Bass D."/>
            <person name="Burki F."/>
        </authorList>
    </citation>
    <scope>NUCLEOTIDE SEQUENCE [LARGE SCALE GENOMIC DNA]</scope>
    <source>
        <strain evidence="2">20-A016</strain>
    </source>
</reference>
<sequence>MSILIILATYLLTISCKKQTECSPICKKNSCENLKGQTINVHSKCRLCDSDDECNPKADDYYNCVSLCRNHDCKELEEVGANIQSCYDCSLKEHKCNKETGAKKPSVGNKFGNFLSSHL</sequence>
<evidence type="ECO:0000256" key="1">
    <source>
        <dbReference type="SAM" id="SignalP"/>
    </source>
</evidence>
<organism evidence="2 3">
    <name type="scientific">Bonamia ostreae</name>
    <dbReference type="NCBI Taxonomy" id="126728"/>
    <lineage>
        <taxon>Eukaryota</taxon>
        <taxon>Sar</taxon>
        <taxon>Rhizaria</taxon>
        <taxon>Endomyxa</taxon>
        <taxon>Ascetosporea</taxon>
        <taxon>Haplosporida</taxon>
        <taxon>Bonamia</taxon>
    </lineage>
</organism>
<evidence type="ECO:0000313" key="3">
    <source>
        <dbReference type="Proteomes" id="UP001439008"/>
    </source>
</evidence>